<proteinExistence type="predicted"/>
<feature type="region of interest" description="Disordered" evidence="1">
    <location>
        <begin position="66"/>
        <end position="89"/>
    </location>
</feature>
<dbReference type="OrthoDB" id="3943416at2759"/>
<dbReference type="EMBL" id="WJXW01000019">
    <property type="protein sequence ID" value="KAF9728622.1"/>
    <property type="molecule type" value="Genomic_DNA"/>
</dbReference>
<dbReference type="AlphaFoldDB" id="A0A9P6G4D0"/>
<organism evidence="2 3">
    <name type="scientific">Paraphaeosphaeria minitans</name>
    <dbReference type="NCBI Taxonomy" id="565426"/>
    <lineage>
        <taxon>Eukaryota</taxon>
        <taxon>Fungi</taxon>
        <taxon>Dikarya</taxon>
        <taxon>Ascomycota</taxon>
        <taxon>Pezizomycotina</taxon>
        <taxon>Dothideomycetes</taxon>
        <taxon>Pleosporomycetidae</taxon>
        <taxon>Pleosporales</taxon>
        <taxon>Massarineae</taxon>
        <taxon>Didymosphaeriaceae</taxon>
        <taxon>Paraphaeosphaeria</taxon>
    </lineage>
</organism>
<reference evidence="2" key="1">
    <citation type="journal article" date="2020" name="Mol. Plant Microbe Interact.">
        <title>Genome Sequence of the Biocontrol Agent Coniothyrium minitans strain Conio (IMI 134523).</title>
        <authorList>
            <person name="Patel D."/>
            <person name="Shittu T.A."/>
            <person name="Baroncelli R."/>
            <person name="Muthumeenakshi S."/>
            <person name="Osborne T.H."/>
            <person name="Janganan T.K."/>
            <person name="Sreenivasaprasad S."/>
        </authorList>
    </citation>
    <scope>NUCLEOTIDE SEQUENCE</scope>
    <source>
        <strain evidence="2">Conio</strain>
    </source>
</reference>
<dbReference type="Proteomes" id="UP000756921">
    <property type="component" value="Unassembled WGS sequence"/>
</dbReference>
<evidence type="ECO:0000313" key="3">
    <source>
        <dbReference type="Proteomes" id="UP000756921"/>
    </source>
</evidence>
<name>A0A9P6G4D0_9PLEO</name>
<sequence>MSENPCSNCLSRGSPCVVNPATGRCIECSSNNRQCDKVLNWDRVARIDRQDADLRFQLEALERERRQSFREGEDRLASNRGEEAEREDRHRAFLAKSDHLCKRLSQLHSQRRKLLENEFKSIEELEKLEAEERLETLRTSPISTYNGSN</sequence>
<keyword evidence="3" id="KW-1185">Reference proteome</keyword>
<evidence type="ECO:0000256" key="1">
    <source>
        <dbReference type="SAM" id="MobiDB-lite"/>
    </source>
</evidence>
<evidence type="ECO:0008006" key="4">
    <source>
        <dbReference type="Google" id="ProtNLM"/>
    </source>
</evidence>
<accession>A0A9P6G4D0</accession>
<gene>
    <name evidence="2" type="ORF">PMIN01_13450</name>
</gene>
<comment type="caution">
    <text evidence="2">The sequence shown here is derived from an EMBL/GenBank/DDBJ whole genome shotgun (WGS) entry which is preliminary data.</text>
</comment>
<protein>
    <recommendedName>
        <fullName evidence="4">Zn(2)-C6 fungal-type domain-containing protein</fullName>
    </recommendedName>
</protein>
<evidence type="ECO:0000313" key="2">
    <source>
        <dbReference type="EMBL" id="KAF9728622.1"/>
    </source>
</evidence>